<evidence type="ECO:0000313" key="2">
    <source>
        <dbReference type="EMBL" id="MDU0353930.1"/>
    </source>
</evidence>
<dbReference type="InterPro" id="IPR045090">
    <property type="entry name" value="Pept_M3A_M3B"/>
</dbReference>
<dbReference type="RefSeq" id="WP_316025567.1">
    <property type="nucleotide sequence ID" value="NZ_JAWDIO010000002.1"/>
</dbReference>
<reference evidence="2 3" key="1">
    <citation type="submission" date="2023-10" db="EMBL/GenBank/DDBJ databases">
        <title>Glaciecola aquimarina strain GGW-M5 nov., isolated from a coastal seawater.</title>
        <authorList>
            <person name="Bayburt H."/>
            <person name="Kim J.M."/>
            <person name="Choi B.J."/>
            <person name="Jeon C.O."/>
        </authorList>
    </citation>
    <scope>NUCLEOTIDE SEQUENCE [LARGE SCALE GENOMIC DNA]</scope>
    <source>
        <strain evidence="2 3">KCTC 32108</strain>
    </source>
</reference>
<dbReference type="EMBL" id="JAWDIO010000002">
    <property type="protein sequence ID" value="MDU0353930.1"/>
    <property type="molecule type" value="Genomic_DNA"/>
</dbReference>
<dbReference type="PANTHER" id="PTHR11804">
    <property type="entry name" value="PROTEASE M3 THIMET OLIGOPEPTIDASE-RELATED"/>
    <property type="match status" value="1"/>
</dbReference>
<keyword evidence="3" id="KW-1185">Reference proteome</keyword>
<comment type="caution">
    <text evidence="2">The sequence shown here is derived from an EMBL/GenBank/DDBJ whole genome shotgun (WGS) entry which is preliminary data.</text>
</comment>
<evidence type="ECO:0000256" key="1">
    <source>
        <dbReference type="SAM" id="SignalP"/>
    </source>
</evidence>
<dbReference type="InterPro" id="IPR024077">
    <property type="entry name" value="Neurolysin/TOP_dom2"/>
</dbReference>
<feature type="chain" id="PRO_5047219439" evidence="1">
    <location>
        <begin position="27"/>
        <end position="247"/>
    </location>
</feature>
<gene>
    <name evidence="2" type="ORF">RS130_08305</name>
</gene>
<keyword evidence="1" id="KW-0732">Signal</keyword>
<sequence>MKVFRLSYNLVFASVLGLSIGLPAQAANSFDRSPEVISQSCDTYMAKFEGQIEQLVSDGSNATYETVFVTFDDFMTEFVDALLHDYLMQNVHTDEAVRQASTDCALKGFAALNALNANRPLYERMSAVSTQGLSADKAFTVNYWKQNFESSGIGKSQSVREQIQLVNDKISQVGNTFRQNITKAVNSIKVKPERLAGLPQDYLDSHPVNEQGLVTITTAYSDTTPIAKYAHDASLRKEVSIMTRNRG</sequence>
<evidence type="ECO:0000313" key="3">
    <source>
        <dbReference type="Proteomes" id="UP001247805"/>
    </source>
</evidence>
<dbReference type="Proteomes" id="UP001247805">
    <property type="component" value="Unassembled WGS sequence"/>
</dbReference>
<accession>A0ABU3SVA9</accession>
<proteinExistence type="predicted"/>
<dbReference type="PANTHER" id="PTHR11804:SF84">
    <property type="entry name" value="SACCHAROLYSIN"/>
    <property type="match status" value="1"/>
</dbReference>
<organism evidence="2 3">
    <name type="scientific">Paraglaciecola aquimarina</name>
    <dbReference type="NCBI Taxonomy" id="1235557"/>
    <lineage>
        <taxon>Bacteria</taxon>
        <taxon>Pseudomonadati</taxon>
        <taxon>Pseudomonadota</taxon>
        <taxon>Gammaproteobacteria</taxon>
        <taxon>Alteromonadales</taxon>
        <taxon>Alteromonadaceae</taxon>
        <taxon>Paraglaciecola</taxon>
    </lineage>
</organism>
<dbReference type="SUPFAM" id="SSF55486">
    <property type="entry name" value="Metalloproteases ('zincins'), catalytic domain"/>
    <property type="match status" value="1"/>
</dbReference>
<name>A0ABU3SVA9_9ALTE</name>
<dbReference type="Gene3D" id="1.10.1370.40">
    <property type="match status" value="1"/>
</dbReference>
<protein>
    <submittedName>
        <fullName evidence="2">Uncharacterized protein</fullName>
    </submittedName>
</protein>
<dbReference type="Gene3D" id="1.10.1370.10">
    <property type="entry name" value="Neurolysin, domain 3"/>
    <property type="match status" value="1"/>
</dbReference>
<feature type="signal peptide" evidence="1">
    <location>
        <begin position="1"/>
        <end position="26"/>
    </location>
</feature>